<name>A0AAD2BTV7_9RALS</name>
<organism evidence="1 2">
    <name type="scientific">Ralstonia thomasii</name>
    <dbReference type="NCBI Taxonomy" id="3058596"/>
    <lineage>
        <taxon>Bacteria</taxon>
        <taxon>Pseudomonadati</taxon>
        <taxon>Pseudomonadota</taxon>
        <taxon>Betaproteobacteria</taxon>
        <taxon>Burkholderiales</taxon>
        <taxon>Burkholderiaceae</taxon>
        <taxon>Ralstonia</taxon>
    </lineage>
</organism>
<dbReference type="EMBL" id="CATZAZ010000011">
    <property type="protein sequence ID" value="CAJ0804297.1"/>
    <property type="molecule type" value="Genomic_DNA"/>
</dbReference>
<evidence type="ECO:0000313" key="2">
    <source>
        <dbReference type="Proteomes" id="UP001189756"/>
    </source>
</evidence>
<dbReference type="GeneID" id="34794239"/>
<proteinExistence type="predicted"/>
<protein>
    <submittedName>
        <fullName evidence="1">Uncharacterized protein</fullName>
    </submittedName>
</protein>
<comment type="caution">
    <text evidence="1">The sequence shown here is derived from an EMBL/GenBank/DDBJ whole genome shotgun (WGS) entry which is preliminary data.</text>
</comment>
<evidence type="ECO:0000313" key="1">
    <source>
        <dbReference type="EMBL" id="CAJ0804297.1"/>
    </source>
</evidence>
<dbReference type="RefSeq" id="WP_024542379.1">
    <property type="nucleotide sequence ID" value="NZ_CATZAZ010000011.1"/>
</dbReference>
<dbReference type="Proteomes" id="UP001189756">
    <property type="component" value="Unassembled WGS sequence"/>
</dbReference>
<reference evidence="1" key="1">
    <citation type="submission" date="2023-07" db="EMBL/GenBank/DDBJ databases">
        <authorList>
            <person name="Peeters C."/>
        </authorList>
    </citation>
    <scope>NUCLEOTIDE SEQUENCE</scope>
    <source>
        <strain evidence="1">R-77560</strain>
    </source>
</reference>
<dbReference type="AlphaFoldDB" id="A0AAD2BTV7"/>
<gene>
    <name evidence="1" type="ORF">R77560_04050</name>
</gene>
<accession>A0AAD2BTV7</accession>
<sequence>MYINGIFSLSALERDLNEEIVPALNLPPDGPVGTWLDWVAQEKANRRPDIAFYDITVDEIEAQILEETGQSASNRVN</sequence>